<dbReference type="PANTHER" id="PTHR42833">
    <property type="entry name" value="URIDYLATE KINASE"/>
    <property type="match status" value="1"/>
</dbReference>
<dbReference type="Gene3D" id="1.10.10.60">
    <property type="entry name" value="Homeodomain-like"/>
    <property type="match status" value="1"/>
</dbReference>
<keyword evidence="4" id="KW-0665">Pyrimidine biosynthesis</keyword>
<feature type="non-terminal residue" evidence="9">
    <location>
        <position position="1"/>
    </location>
</feature>
<dbReference type="FunFam" id="3.40.1160.10:FF:000028">
    <property type="entry name" value="Uridylate kinase isoform A"/>
    <property type="match status" value="1"/>
</dbReference>
<proteinExistence type="inferred from homology"/>
<dbReference type="InterPro" id="IPR036393">
    <property type="entry name" value="AceGlu_kinase-like_sf"/>
</dbReference>
<feature type="domain" description="Myb/SANT-like DNA-binding" evidence="8">
    <location>
        <begin position="189"/>
        <end position="281"/>
    </location>
</feature>
<evidence type="ECO:0000259" key="8">
    <source>
        <dbReference type="Pfam" id="PF13837"/>
    </source>
</evidence>
<dbReference type="EMBL" id="GDJX01024908">
    <property type="protein sequence ID" value="JAT43028.1"/>
    <property type="molecule type" value="Transcribed_RNA"/>
</dbReference>
<dbReference type="PANTHER" id="PTHR42833:SF1">
    <property type="entry name" value="UMP KINASE"/>
    <property type="match status" value="1"/>
</dbReference>
<dbReference type="GO" id="GO:0006225">
    <property type="term" value="P:UDP biosynthetic process"/>
    <property type="evidence" value="ECO:0007669"/>
    <property type="project" value="TreeGrafter"/>
</dbReference>
<evidence type="ECO:0000256" key="5">
    <source>
        <dbReference type="ARBA" id="ARBA00032092"/>
    </source>
</evidence>
<dbReference type="Pfam" id="PF13837">
    <property type="entry name" value="Myb_DNA-bind_4"/>
    <property type="match status" value="1"/>
</dbReference>
<feature type="region of interest" description="Disordered" evidence="6">
    <location>
        <begin position="109"/>
        <end position="182"/>
    </location>
</feature>
<feature type="compositionally biased region" description="Acidic residues" evidence="6">
    <location>
        <begin position="111"/>
        <end position="122"/>
    </location>
</feature>
<feature type="domain" description="Aspartate/glutamate/uridylate kinase" evidence="7">
    <location>
        <begin position="344"/>
        <end position="555"/>
    </location>
</feature>
<dbReference type="GO" id="GO:0044210">
    <property type="term" value="P:'de novo' CTP biosynthetic process"/>
    <property type="evidence" value="ECO:0007669"/>
    <property type="project" value="UniProtKB-UniPathway"/>
</dbReference>
<dbReference type="EC" id="2.7.4.22" evidence="3"/>
<organism evidence="9">
    <name type="scientific">Anthurium amnicola</name>
    <dbReference type="NCBI Taxonomy" id="1678845"/>
    <lineage>
        <taxon>Eukaryota</taxon>
        <taxon>Viridiplantae</taxon>
        <taxon>Streptophyta</taxon>
        <taxon>Embryophyta</taxon>
        <taxon>Tracheophyta</taxon>
        <taxon>Spermatophyta</taxon>
        <taxon>Magnoliopsida</taxon>
        <taxon>Liliopsida</taxon>
        <taxon>Araceae</taxon>
        <taxon>Pothoideae</taxon>
        <taxon>Potheae</taxon>
        <taxon>Anthurium</taxon>
    </lineage>
</organism>
<evidence type="ECO:0000256" key="6">
    <source>
        <dbReference type="SAM" id="MobiDB-lite"/>
    </source>
</evidence>
<feature type="compositionally biased region" description="Basic and acidic residues" evidence="6">
    <location>
        <begin position="145"/>
        <end position="157"/>
    </location>
</feature>
<comment type="pathway">
    <text evidence="1">Pyrimidine metabolism; CTP biosynthesis via de novo pathway; UDP from UMP (UMPK route): step 1/1.</text>
</comment>
<dbReference type="HAMAP" id="MF_01220_B">
    <property type="entry name" value="PyrH_B"/>
    <property type="match status" value="1"/>
</dbReference>
<evidence type="ECO:0000256" key="4">
    <source>
        <dbReference type="ARBA" id="ARBA00022975"/>
    </source>
</evidence>
<dbReference type="GO" id="GO:0033862">
    <property type="term" value="F:UMP kinase activity"/>
    <property type="evidence" value="ECO:0007669"/>
    <property type="project" value="UniProtKB-EC"/>
</dbReference>
<dbReference type="GO" id="GO:0005737">
    <property type="term" value="C:cytoplasm"/>
    <property type="evidence" value="ECO:0007669"/>
    <property type="project" value="InterPro"/>
</dbReference>
<evidence type="ECO:0000259" key="7">
    <source>
        <dbReference type="Pfam" id="PF00696"/>
    </source>
</evidence>
<dbReference type="InterPro" id="IPR044822">
    <property type="entry name" value="Myb_DNA-bind_4"/>
</dbReference>
<dbReference type="InterPro" id="IPR001048">
    <property type="entry name" value="Asp/Glu/Uridylate_kinase"/>
</dbReference>
<dbReference type="CDD" id="cd04254">
    <property type="entry name" value="AAK_UMPK-PyrH-Ec"/>
    <property type="match status" value="1"/>
</dbReference>
<dbReference type="UniPathway" id="UPA00159">
    <property type="reaction ID" value="UER00275"/>
</dbReference>
<sequence>HHHHHHHLPQQQASAAVAASFVAHRFVTTKQAVPIHSSHALGGGIASPKKSGAAHDDAEGYGEAFAQAEAAASKLPSAAPASFHDVSPHHCFASADDHAVVAVGNPFASELPEDDDVEGDDGDCNRQHLEGKKIGAGAAVSPHPSRPDVKRKERDELSDGGSPYCFNSGGSGKKPRLSSSSSMDYRKDREEWSDSAIACLLDAYTDKYVQLNRGNLRGRDWEDVATIVSERCDKQKSGKSVEQCKNKVDNLKKRYKAERQRLSSGSLSVSHWPWFKKMEQIVGSSSTYAKPISEDDKSIVAGGDGSSSAAIVRQSKRYTVANPGPVNLTNNLKTKSLSTPRWRRVVLKISGDAFNGHGSQNVDPKVMMLIAREIATATREGVEVAVVVGGRNFFCGDSWVATTGIERPIAYQIGMMATVMNSVLLQASLEKIGVQTRVQTSFVMQEIAEPYIRRRAIRHLEKGRVVIFGGVGAGTGTPFFSTDTAAALRASEIGADAVLKGISVDSSFEGHQRSNTSVIFEHISFREFLSRNFSAMDATAVTFCEENNIPVVVFNLLESGNISRALCGDQVGTLVDQSGTTG</sequence>
<evidence type="ECO:0000256" key="1">
    <source>
        <dbReference type="ARBA" id="ARBA00004791"/>
    </source>
</evidence>
<dbReference type="AlphaFoldDB" id="A0A1D1XKX1"/>
<evidence type="ECO:0000256" key="3">
    <source>
        <dbReference type="ARBA" id="ARBA00012899"/>
    </source>
</evidence>
<dbReference type="Gene3D" id="3.40.1160.10">
    <property type="entry name" value="Acetylglutamate kinase-like"/>
    <property type="match status" value="1"/>
</dbReference>
<dbReference type="SUPFAM" id="SSF53633">
    <property type="entry name" value="Carbamate kinase-like"/>
    <property type="match status" value="1"/>
</dbReference>
<evidence type="ECO:0000256" key="2">
    <source>
        <dbReference type="ARBA" id="ARBA00007614"/>
    </source>
</evidence>
<keyword evidence="9" id="KW-0808">Transferase</keyword>
<feature type="compositionally biased region" description="Basic and acidic residues" evidence="6">
    <location>
        <begin position="123"/>
        <end position="133"/>
    </location>
</feature>
<comment type="similarity">
    <text evidence="2">Belongs to the UMP kinase family.</text>
</comment>
<reference evidence="9" key="1">
    <citation type="submission" date="2015-07" db="EMBL/GenBank/DDBJ databases">
        <title>Transcriptome Assembly of Anthurium amnicola.</title>
        <authorList>
            <person name="Suzuki J."/>
        </authorList>
    </citation>
    <scope>NUCLEOTIDE SEQUENCE</scope>
</reference>
<evidence type="ECO:0000313" key="9">
    <source>
        <dbReference type="EMBL" id="JAT43028.1"/>
    </source>
</evidence>
<name>A0A1D1XKX1_9ARAE</name>
<dbReference type="InterPro" id="IPR015963">
    <property type="entry name" value="Uridylate_kinase_bac"/>
</dbReference>
<gene>
    <name evidence="9" type="primary">pyrH_6</name>
    <name evidence="9" type="ORF">g.58549</name>
</gene>
<protein>
    <recommendedName>
        <fullName evidence="3">UMP kinase</fullName>
        <ecNumber evidence="3">2.7.4.22</ecNumber>
    </recommendedName>
    <alternativeName>
        <fullName evidence="5">Uridine monophosphate kinase</fullName>
    </alternativeName>
</protein>
<dbReference type="FunFam" id="1.10.10.60:FF:000238">
    <property type="entry name" value="Aspartate/glutamate/uridylate kinase family protein"/>
    <property type="match status" value="1"/>
</dbReference>
<keyword evidence="9" id="KW-0418">Kinase</keyword>
<accession>A0A1D1XKX1</accession>
<dbReference type="Pfam" id="PF00696">
    <property type="entry name" value="AA_kinase"/>
    <property type="match status" value="1"/>
</dbReference>